<proteinExistence type="inferred from homology"/>
<sequence>MQQTITILVSGRVQGVFYRQSTQKKARELGVTGSVRNLPDGRVQLTASGTDVQLQHLISWCKQGPPRAIVTDVTVQEIPAQNFTQFTIER</sequence>
<feature type="active site" evidence="4">
    <location>
        <position position="37"/>
    </location>
</feature>
<organism evidence="7 8">
    <name type="scientific">Candidatus Pseudobacter hemicellulosilyticus</name>
    <dbReference type="NCBI Taxonomy" id="3121375"/>
    <lineage>
        <taxon>Bacteria</taxon>
        <taxon>Pseudomonadati</taxon>
        <taxon>Bacteroidota</taxon>
        <taxon>Chitinophagia</taxon>
        <taxon>Chitinophagales</taxon>
        <taxon>Chitinophagaceae</taxon>
        <taxon>Pseudobacter</taxon>
    </lineage>
</organism>
<evidence type="ECO:0000313" key="8">
    <source>
        <dbReference type="Proteomes" id="UP001220610"/>
    </source>
</evidence>
<evidence type="ECO:0000256" key="3">
    <source>
        <dbReference type="ARBA" id="ARBA00047645"/>
    </source>
</evidence>
<evidence type="ECO:0000256" key="5">
    <source>
        <dbReference type="RuleBase" id="RU004168"/>
    </source>
</evidence>
<gene>
    <name evidence="7" type="ORF">P0Y53_11280</name>
</gene>
<accession>A0AAJ5WWL2</accession>
<evidence type="ECO:0000313" key="7">
    <source>
        <dbReference type="EMBL" id="WEK38080.1"/>
    </source>
</evidence>
<dbReference type="InterPro" id="IPR001792">
    <property type="entry name" value="Acylphosphatase-like_dom"/>
</dbReference>
<dbReference type="InterPro" id="IPR036046">
    <property type="entry name" value="Acylphosphatase-like_dom_sf"/>
</dbReference>
<keyword evidence="4" id="KW-0378">Hydrolase</keyword>
<feature type="domain" description="Acylphosphatase-like" evidence="6">
    <location>
        <begin position="4"/>
        <end position="90"/>
    </location>
</feature>
<dbReference type="PROSITE" id="PS51160">
    <property type="entry name" value="ACYLPHOSPHATASE_3"/>
    <property type="match status" value="1"/>
</dbReference>
<dbReference type="PANTHER" id="PTHR47268:SF4">
    <property type="entry name" value="ACYLPHOSPHATASE"/>
    <property type="match status" value="1"/>
</dbReference>
<dbReference type="AlphaFoldDB" id="A0AAJ5WWL2"/>
<dbReference type="EMBL" id="CP119311">
    <property type="protein sequence ID" value="WEK38080.1"/>
    <property type="molecule type" value="Genomic_DNA"/>
</dbReference>
<comment type="catalytic activity">
    <reaction evidence="3 4">
        <text>an acyl phosphate + H2O = a carboxylate + phosphate + H(+)</text>
        <dbReference type="Rhea" id="RHEA:14965"/>
        <dbReference type="ChEBI" id="CHEBI:15377"/>
        <dbReference type="ChEBI" id="CHEBI:15378"/>
        <dbReference type="ChEBI" id="CHEBI:29067"/>
        <dbReference type="ChEBI" id="CHEBI:43474"/>
        <dbReference type="ChEBI" id="CHEBI:59918"/>
        <dbReference type="EC" id="3.6.1.7"/>
    </reaction>
</comment>
<name>A0AAJ5WWL2_9BACT</name>
<dbReference type="GO" id="GO:0003998">
    <property type="term" value="F:acylphosphatase activity"/>
    <property type="evidence" value="ECO:0007669"/>
    <property type="project" value="UniProtKB-EC"/>
</dbReference>
<reference evidence="7" key="1">
    <citation type="submission" date="2023-03" db="EMBL/GenBank/DDBJ databases">
        <title>Andean soil-derived lignocellulolytic bacterial consortium as a source of novel taxa and putative plastic-active enzymes.</title>
        <authorList>
            <person name="Diaz-Garcia L."/>
            <person name="Chuvochina M."/>
            <person name="Feuerriegel G."/>
            <person name="Bunk B."/>
            <person name="Sproer C."/>
            <person name="Streit W.R."/>
            <person name="Rodriguez L.M."/>
            <person name="Overmann J."/>
            <person name="Jimenez D.J."/>
        </authorList>
    </citation>
    <scope>NUCLEOTIDE SEQUENCE</scope>
    <source>
        <strain evidence="7">MAG 7</strain>
    </source>
</reference>
<dbReference type="PANTHER" id="PTHR47268">
    <property type="entry name" value="ACYLPHOSPHATASE"/>
    <property type="match status" value="1"/>
</dbReference>
<dbReference type="Gene3D" id="3.30.70.100">
    <property type="match status" value="1"/>
</dbReference>
<dbReference type="SUPFAM" id="SSF54975">
    <property type="entry name" value="Acylphosphatase/BLUF domain-like"/>
    <property type="match status" value="1"/>
</dbReference>
<dbReference type="Pfam" id="PF00708">
    <property type="entry name" value="Acylphosphatase"/>
    <property type="match status" value="1"/>
</dbReference>
<evidence type="ECO:0000256" key="4">
    <source>
        <dbReference type="PROSITE-ProRule" id="PRU00520"/>
    </source>
</evidence>
<comment type="similarity">
    <text evidence="1 5">Belongs to the acylphosphatase family.</text>
</comment>
<protein>
    <recommendedName>
        <fullName evidence="2 4">acylphosphatase</fullName>
        <ecNumber evidence="2 4">3.6.1.7</ecNumber>
    </recommendedName>
</protein>
<dbReference type="InterPro" id="IPR020456">
    <property type="entry name" value="Acylphosphatase"/>
</dbReference>
<evidence type="ECO:0000256" key="1">
    <source>
        <dbReference type="ARBA" id="ARBA00005614"/>
    </source>
</evidence>
<evidence type="ECO:0000256" key="2">
    <source>
        <dbReference type="ARBA" id="ARBA00012150"/>
    </source>
</evidence>
<evidence type="ECO:0000259" key="6">
    <source>
        <dbReference type="PROSITE" id="PS51160"/>
    </source>
</evidence>
<feature type="active site" evidence="4">
    <location>
        <position position="19"/>
    </location>
</feature>
<dbReference type="EC" id="3.6.1.7" evidence="2 4"/>
<dbReference type="Proteomes" id="UP001220610">
    <property type="component" value="Chromosome"/>
</dbReference>